<organism evidence="1 2">
    <name type="scientific">Datura stramonium</name>
    <name type="common">Jimsonweed</name>
    <name type="synonym">Common thornapple</name>
    <dbReference type="NCBI Taxonomy" id="4076"/>
    <lineage>
        <taxon>Eukaryota</taxon>
        <taxon>Viridiplantae</taxon>
        <taxon>Streptophyta</taxon>
        <taxon>Embryophyta</taxon>
        <taxon>Tracheophyta</taxon>
        <taxon>Spermatophyta</taxon>
        <taxon>Magnoliopsida</taxon>
        <taxon>eudicotyledons</taxon>
        <taxon>Gunneridae</taxon>
        <taxon>Pentapetalae</taxon>
        <taxon>asterids</taxon>
        <taxon>lamiids</taxon>
        <taxon>Solanales</taxon>
        <taxon>Solanaceae</taxon>
        <taxon>Solanoideae</taxon>
        <taxon>Datureae</taxon>
        <taxon>Datura</taxon>
    </lineage>
</organism>
<proteinExistence type="predicted"/>
<name>A0ABS8VGL3_DATST</name>
<accession>A0ABS8VGL3</accession>
<evidence type="ECO:0000313" key="1">
    <source>
        <dbReference type="EMBL" id="MCD9645496.1"/>
    </source>
</evidence>
<evidence type="ECO:0000313" key="2">
    <source>
        <dbReference type="Proteomes" id="UP000823775"/>
    </source>
</evidence>
<sequence>MKTRASEKVITLYTCGVVSQVTVKRRLQQLKGRAQGRATCSNNRKKKAEGPAVSEASILDRCITCYWAFSILLCPSDASWSRQPNSQPPTQS</sequence>
<evidence type="ECO:0008006" key="3">
    <source>
        <dbReference type="Google" id="ProtNLM"/>
    </source>
</evidence>
<protein>
    <recommendedName>
        <fullName evidence="3">Transposase Tc1-like domain-containing protein</fullName>
    </recommendedName>
</protein>
<comment type="caution">
    <text evidence="1">The sequence shown here is derived from an EMBL/GenBank/DDBJ whole genome shotgun (WGS) entry which is preliminary data.</text>
</comment>
<dbReference type="Proteomes" id="UP000823775">
    <property type="component" value="Unassembled WGS sequence"/>
</dbReference>
<feature type="non-terminal residue" evidence="1">
    <location>
        <position position="92"/>
    </location>
</feature>
<reference evidence="1 2" key="1">
    <citation type="journal article" date="2021" name="BMC Genomics">
        <title>Datura genome reveals duplications of psychoactive alkaloid biosynthetic genes and high mutation rate following tissue culture.</title>
        <authorList>
            <person name="Rajewski A."/>
            <person name="Carter-House D."/>
            <person name="Stajich J."/>
            <person name="Litt A."/>
        </authorList>
    </citation>
    <scope>NUCLEOTIDE SEQUENCE [LARGE SCALE GENOMIC DNA]</scope>
    <source>
        <strain evidence="1">AR-01</strain>
    </source>
</reference>
<keyword evidence="2" id="KW-1185">Reference proteome</keyword>
<gene>
    <name evidence="1" type="ORF">HAX54_034488</name>
</gene>
<dbReference type="EMBL" id="JACEIK010004451">
    <property type="protein sequence ID" value="MCD9645496.1"/>
    <property type="molecule type" value="Genomic_DNA"/>
</dbReference>